<dbReference type="OrthoDB" id="1001730at2"/>
<dbReference type="RefSeq" id="WP_106522723.1">
    <property type="nucleotide sequence ID" value="NZ_PYGD01000003.1"/>
</dbReference>
<feature type="domain" description="Peptidase S74" evidence="2">
    <location>
        <begin position="142"/>
        <end position="243"/>
    </location>
</feature>
<feature type="chain" id="PRO_5015148545" evidence="1">
    <location>
        <begin position="19"/>
        <end position="380"/>
    </location>
</feature>
<evidence type="ECO:0000256" key="1">
    <source>
        <dbReference type="SAM" id="SignalP"/>
    </source>
</evidence>
<dbReference type="PANTHER" id="PTHR13029">
    <property type="match status" value="1"/>
</dbReference>
<dbReference type="EMBL" id="PYGD01000003">
    <property type="protein sequence ID" value="PSK92534.1"/>
    <property type="molecule type" value="Genomic_DNA"/>
</dbReference>
<keyword evidence="1" id="KW-0732">Signal</keyword>
<dbReference type="Proteomes" id="UP000240572">
    <property type="component" value="Unassembled WGS sequence"/>
</dbReference>
<accession>A0A2P8D5N2</accession>
<proteinExistence type="predicted"/>
<dbReference type="GO" id="GO:0043565">
    <property type="term" value="F:sequence-specific DNA binding"/>
    <property type="evidence" value="ECO:0007669"/>
    <property type="project" value="TreeGrafter"/>
</dbReference>
<dbReference type="AlphaFoldDB" id="A0A2P8D5N2"/>
<dbReference type="InterPro" id="IPR026444">
    <property type="entry name" value="Secre_tail"/>
</dbReference>
<feature type="signal peptide" evidence="1">
    <location>
        <begin position="1"/>
        <end position="18"/>
    </location>
</feature>
<organism evidence="3 4">
    <name type="scientific">Taibaiella chishuiensis</name>
    <dbReference type="NCBI Taxonomy" id="1434707"/>
    <lineage>
        <taxon>Bacteria</taxon>
        <taxon>Pseudomonadati</taxon>
        <taxon>Bacteroidota</taxon>
        <taxon>Chitinophagia</taxon>
        <taxon>Chitinophagales</taxon>
        <taxon>Chitinophagaceae</taxon>
        <taxon>Taibaiella</taxon>
    </lineage>
</organism>
<dbReference type="InterPro" id="IPR030392">
    <property type="entry name" value="S74_ICA"/>
</dbReference>
<dbReference type="GO" id="GO:0045893">
    <property type="term" value="P:positive regulation of DNA-templated transcription"/>
    <property type="evidence" value="ECO:0007669"/>
    <property type="project" value="TreeGrafter"/>
</dbReference>
<evidence type="ECO:0000259" key="2">
    <source>
        <dbReference type="PROSITE" id="PS51688"/>
    </source>
</evidence>
<name>A0A2P8D5N2_9BACT</name>
<dbReference type="Pfam" id="PF13884">
    <property type="entry name" value="Peptidase_S74"/>
    <property type="match status" value="1"/>
</dbReference>
<dbReference type="GO" id="GO:0003700">
    <property type="term" value="F:DNA-binding transcription factor activity"/>
    <property type="evidence" value="ECO:0007669"/>
    <property type="project" value="TreeGrafter"/>
</dbReference>
<dbReference type="PROSITE" id="PS51688">
    <property type="entry name" value="ICA"/>
    <property type="match status" value="1"/>
</dbReference>
<gene>
    <name evidence="3" type="ORF">B0I18_103111</name>
</gene>
<comment type="caution">
    <text evidence="3">The sequence shown here is derived from an EMBL/GenBank/DDBJ whole genome shotgun (WGS) entry which is preliminary data.</text>
</comment>
<dbReference type="InterPro" id="IPR051577">
    <property type="entry name" value="MRF-like"/>
</dbReference>
<keyword evidence="4" id="KW-1185">Reference proteome</keyword>
<reference evidence="3 4" key="1">
    <citation type="submission" date="2018-03" db="EMBL/GenBank/DDBJ databases">
        <title>Genomic Encyclopedia of Type Strains, Phase III (KMG-III): the genomes of soil and plant-associated and newly described type strains.</title>
        <authorList>
            <person name="Whitman W."/>
        </authorList>
    </citation>
    <scope>NUCLEOTIDE SEQUENCE [LARGE SCALE GENOMIC DNA]</scope>
    <source>
        <strain evidence="3 4">CGMCC 1.12700</strain>
    </source>
</reference>
<protein>
    <submittedName>
        <fullName evidence="3">Putative secreted protein (Por secretion system target)</fullName>
    </submittedName>
</protein>
<evidence type="ECO:0000313" key="4">
    <source>
        <dbReference type="Proteomes" id="UP000240572"/>
    </source>
</evidence>
<sequence>MKKSIIVLLCLNSIYAGAQLKVNSNGSVVVGTPATEGAPLNVGGDITASTYEIKIGTTTTGYLGRGGTITSNWGYTPDIMTLTYDKNDFAIGGFKTGTGTWNGASLFISATTAKVGIGNMDPQFPLEVTGDIRISGDYLKTSDQRLKKNITPLEHALQNISKLNGKRYEKDVYFNSPERKATATSPTAVEYGVIAQEVQKVFPELVKIDTKGILSVNYIGLIPVLIEAMKEQQGQIAEKTGALDALSRQTELLQKIVAAQETEIATMKTQLNTIVNTCCTQARQENDGSATHATGVKLYQNSPNPFSAKTEISYFLPQNVAAASLYIFNLQGSLLKEIPVTARGKGSVIIDGAALSPGMYIYSLIVNGQEADSKRMVLTK</sequence>
<evidence type="ECO:0000313" key="3">
    <source>
        <dbReference type="EMBL" id="PSK92534.1"/>
    </source>
</evidence>
<dbReference type="PANTHER" id="PTHR13029:SF18">
    <property type="entry name" value="MYELIN REGULATORY FACTOR HOMOLOG 1"/>
    <property type="match status" value="1"/>
</dbReference>
<dbReference type="GO" id="GO:0016540">
    <property type="term" value="P:protein autoprocessing"/>
    <property type="evidence" value="ECO:0007669"/>
    <property type="project" value="TreeGrafter"/>
</dbReference>
<dbReference type="NCBIfam" id="TIGR04183">
    <property type="entry name" value="Por_Secre_tail"/>
    <property type="match status" value="1"/>
</dbReference>